<comment type="caution">
    <text evidence="1">The sequence shown here is derived from an EMBL/GenBank/DDBJ whole genome shotgun (WGS) entry which is preliminary data.</text>
</comment>
<sequence length="338" mass="37448">MDVEYLSWGFHEASVPQSQLELMAQGISVASKEDLVGSGETLSETSADSDAMEYSVMKDSLMARQPFCDSHANGGWHSMWKAVNGFGGILEATMLAHRRRSEHHEMSPFEKCWESWSSGPNEENHGTLRYRTGVAAVSHSTNTKQNAGALSKIRSMHLHSTTGLCGMRRGRHRSPLTRPIHNHYKAILEAESTIYVSSHENCIGFTLGFPCFIRNNRVQVKTSGGSVDNILTEWIWVHFWACLVVMNLSDSESGDRKPPKPESKHREIHWRDGIGLDSKGNQFIELNSEVRSVGMERESLMLSVSLSGPQSAIGELAFVLGKVPGNEASTGFDANEWG</sequence>
<evidence type="ECO:0000313" key="1">
    <source>
        <dbReference type="EMBL" id="KAF2474933.1"/>
    </source>
</evidence>
<dbReference type="Proteomes" id="UP000799755">
    <property type="component" value="Unassembled WGS sequence"/>
</dbReference>
<reference evidence="1" key="1">
    <citation type="journal article" date="2020" name="Stud. Mycol.">
        <title>101 Dothideomycetes genomes: a test case for predicting lifestyles and emergence of pathogens.</title>
        <authorList>
            <person name="Haridas S."/>
            <person name="Albert R."/>
            <person name="Binder M."/>
            <person name="Bloem J."/>
            <person name="Labutti K."/>
            <person name="Salamov A."/>
            <person name="Andreopoulos B."/>
            <person name="Baker S."/>
            <person name="Barry K."/>
            <person name="Bills G."/>
            <person name="Bluhm B."/>
            <person name="Cannon C."/>
            <person name="Castanera R."/>
            <person name="Culley D."/>
            <person name="Daum C."/>
            <person name="Ezra D."/>
            <person name="Gonzalez J."/>
            <person name="Henrissat B."/>
            <person name="Kuo A."/>
            <person name="Liang C."/>
            <person name="Lipzen A."/>
            <person name="Lutzoni F."/>
            <person name="Magnuson J."/>
            <person name="Mondo S."/>
            <person name="Nolan M."/>
            <person name="Ohm R."/>
            <person name="Pangilinan J."/>
            <person name="Park H.-J."/>
            <person name="Ramirez L."/>
            <person name="Alfaro M."/>
            <person name="Sun H."/>
            <person name="Tritt A."/>
            <person name="Yoshinaga Y."/>
            <person name="Zwiers L.-H."/>
            <person name="Turgeon B."/>
            <person name="Goodwin S."/>
            <person name="Spatafora J."/>
            <person name="Crous P."/>
            <person name="Grigoriev I."/>
        </authorList>
    </citation>
    <scope>NUCLEOTIDE SEQUENCE</scope>
    <source>
        <strain evidence="1">ATCC 200398</strain>
    </source>
</reference>
<keyword evidence="2" id="KW-1185">Reference proteome</keyword>
<accession>A0ACB6R6L1</accession>
<gene>
    <name evidence="1" type="ORF">BDR25DRAFT_351415</name>
</gene>
<name>A0ACB6R6L1_9PLEO</name>
<organism evidence="1 2">
    <name type="scientific">Lindgomyces ingoldianus</name>
    <dbReference type="NCBI Taxonomy" id="673940"/>
    <lineage>
        <taxon>Eukaryota</taxon>
        <taxon>Fungi</taxon>
        <taxon>Dikarya</taxon>
        <taxon>Ascomycota</taxon>
        <taxon>Pezizomycotina</taxon>
        <taxon>Dothideomycetes</taxon>
        <taxon>Pleosporomycetidae</taxon>
        <taxon>Pleosporales</taxon>
        <taxon>Lindgomycetaceae</taxon>
        <taxon>Lindgomyces</taxon>
    </lineage>
</organism>
<dbReference type="EMBL" id="MU003497">
    <property type="protein sequence ID" value="KAF2474933.1"/>
    <property type="molecule type" value="Genomic_DNA"/>
</dbReference>
<evidence type="ECO:0000313" key="2">
    <source>
        <dbReference type="Proteomes" id="UP000799755"/>
    </source>
</evidence>
<proteinExistence type="predicted"/>
<protein>
    <submittedName>
        <fullName evidence="1">Uncharacterized protein</fullName>
    </submittedName>
</protein>